<evidence type="ECO:0000256" key="1">
    <source>
        <dbReference type="ARBA" id="ARBA00004123"/>
    </source>
</evidence>
<evidence type="ECO:0000259" key="5">
    <source>
        <dbReference type="PROSITE" id="PS51437"/>
    </source>
</evidence>
<keyword evidence="2" id="KW-0804">Transcription</keyword>
<dbReference type="GO" id="GO:0006357">
    <property type="term" value="P:regulation of transcription by RNA polymerase II"/>
    <property type="evidence" value="ECO:0007669"/>
    <property type="project" value="TreeGrafter"/>
</dbReference>
<feature type="compositionally biased region" description="Polar residues" evidence="4">
    <location>
        <begin position="370"/>
        <end position="385"/>
    </location>
</feature>
<proteinExistence type="predicted"/>
<dbReference type="GO" id="GO:0005634">
    <property type="term" value="C:nucleus"/>
    <property type="evidence" value="ECO:0007669"/>
    <property type="project" value="UniProtKB-SubCell"/>
</dbReference>
<dbReference type="Gene3D" id="1.20.5.190">
    <property type="match status" value="1"/>
</dbReference>
<name>A0A504Y469_FASGI</name>
<evidence type="ECO:0000256" key="2">
    <source>
        <dbReference type="ARBA" id="ARBA00023163"/>
    </source>
</evidence>
<dbReference type="PANTHER" id="PTHR23335:SF1">
    <property type="entry name" value="CALMODULIN-BINDING TRANSCRIPTION ACTIVATOR, ISOFORM F"/>
    <property type="match status" value="1"/>
</dbReference>
<feature type="region of interest" description="Disordered" evidence="4">
    <location>
        <begin position="1369"/>
        <end position="1395"/>
    </location>
</feature>
<evidence type="ECO:0000313" key="7">
    <source>
        <dbReference type="Proteomes" id="UP000316759"/>
    </source>
</evidence>
<accession>A0A504Y469</accession>
<dbReference type="EMBL" id="SUNJ01015332">
    <property type="protein sequence ID" value="TPP55814.1"/>
    <property type="molecule type" value="Genomic_DNA"/>
</dbReference>
<dbReference type="STRING" id="46835.A0A504Y469"/>
<dbReference type="InterPro" id="IPR000048">
    <property type="entry name" value="IQ_motif_EF-hand-BS"/>
</dbReference>
<keyword evidence="3" id="KW-0539">Nucleus</keyword>
<keyword evidence="7" id="KW-1185">Reference proteome</keyword>
<dbReference type="InterPro" id="IPR005559">
    <property type="entry name" value="CG-1_dom"/>
</dbReference>
<dbReference type="Proteomes" id="UP000316759">
    <property type="component" value="Unassembled WGS sequence"/>
</dbReference>
<feature type="region of interest" description="Disordered" evidence="4">
    <location>
        <begin position="370"/>
        <end position="389"/>
    </location>
</feature>
<protein>
    <submittedName>
        <fullName evidence="6">Calmodulin-binding transcription activator</fullName>
    </submittedName>
</protein>
<dbReference type="Pfam" id="PF03859">
    <property type="entry name" value="CG-1"/>
    <property type="match status" value="1"/>
</dbReference>
<organism evidence="6 7">
    <name type="scientific">Fasciola gigantica</name>
    <name type="common">Giant liver fluke</name>
    <dbReference type="NCBI Taxonomy" id="46835"/>
    <lineage>
        <taxon>Eukaryota</taxon>
        <taxon>Metazoa</taxon>
        <taxon>Spiralia</taxon>
        <taxon>Lophotrochozoa</taxon>
        <taxon>Platyhelminthes</taxon>
        <taxon>Trematoda</taxon>
        <taxon>Digenea</taxon>
        <taxon>Plagiorchiida</taxon>
        <taxon>Echinostomata</taxon>
        <taxon>Echinostomatoidea</taxon>
        <taxon>Fasciolidae</taxon>
        <taxon>Fasciola</taxon>
    </lineage>
</organism>
<dbReference type="SMART" id="SM00015">
    <property type="entry name" value="IQ"/>
    <property type="match status" value="3"/>
</dbReference>
<dbReference type="OrthoDB" id="407555at2759"/>
<feature type="region of interest" description="Disordered" evidence="4">
    <location>
        <begin position="1052"/>
        <end position="1073"/>
    </location>
</feature>
<dbReference type="PANTHER" id="PTHR23335">
    <property type="entry name" value="CALMODULIN-BINDING TRANSCRIPTION ACTIVATOR CAMTA"/>
    <property type="match status" value="1"/>
</dbReference>
<feature type="domain" description="CG-1" evidence="5">
    <location>
        <begin position="51"/>
        <end position="178"/>
    </location>
</feature>
<gene>
    <name evidence="6" type="ORF">FGIG_01069</name>
</gene>
<comment type="caution">
    <text evidence="6">The sequence shown here is derived from an EMBL/GenBank/DDBJ whole genome shotgun (WGS) entry which is preliminary data.</text>
</comment>
<dbReference type="SMART" id="SM01076">
    <property type="entry name" value="CG-1"/>
    <property type="match status" value="1"/>
</dbReference>
<reference evidence="6 7" key="1">
    <citation type="submission" date="2019-04" db="EMBL/GenBank/DDBJ databases">
        <title>Annotation for the trematode Fasciola gigantica.</title>
        <authorList>
            <person name="Choi Y.-J."/>
        </authorList>
    </citation>
    <scope>NUCLEOTIDE SEQUENCE [LARGE SCALE GENOMIC DNA]</scope>
    <source>
        <strain evidence="6">Uganda_cow_1</strain>
    </source>
</reference>
<dbReference type="PROSITE" id="PS51437">
    <property type="entry name" value="CG_1"/>
    <property type="match status" value="1"/>
</dbReference>
<dbReference type="GO" id="GO:0003712">
    <property type="term" value="F:transcription coregulator activity"/>
    <property type="evidence" value="ECO:0007669"/>
    <property type="project" value="TreeGrafter"/>
</dbReference>
<evidence type="ECO:0000256" key="3">
    <source>
        <dbReference type="ARBA" id="ARBA00023242"/>
    </source>
</evidence>
<dbReference type="Pfam" id="PF00612">
    <property type="entry name" value="IQ"/>
    <property type="match status" value="1"/>
</dbReference>
<sequence length="1826" mass="199902">MNPSGADAITTKLPTRVSSSSIDKPMTTIESASTAQTYPFDLPAPLTGLVPSATCPTRKLVWCDQREIAELLLGASLHNDWLSPSVLFRPSNGSLVFYRRELCGLARKQDGYLWKHKPNRRTAKEVHMVLKVEGVECILANYAHSALLSTFHRRTYALRYNPSIVLFHYLNVPSITRDDKLCLPLPALSPDDDLRMSRSVVAEQLAQMFAFFPRRLSRPRSDRCLQFDVQSVLSTLLAAICNRSDILRSKVVSSHSSQRFVSPASTSSPSFLFISPIICSLSSVVAPCHHSSINVTGPNTAFSAVQQNQPSVTELSGSTRSTQMSLKPSSSSFSASTELSDTWMWLNSVPLTTEVMTESVLPRWFANSLNQPHDTSRAPQPSRVSGSGLELVSNRDKCYDVASWLSDQCLLTPAGSESGFDEGTHKGHEDQLGLTGSDDELGQWADFLPDLSTEFAQFSNTENNFHLDSDSALTSTLRLLDHDDDWRNLLSDNAVTLHGPSYTDRTNVSQWLQTVNATAHDSQCKQMTSVDTSQTEHTTGQVTDQSDCLRQCTAPNSAHQPSPSLQHCPFSPSGMGLSCDAENAGSPASVSAIDGPDLFSIPDHIHSALSQLRILRSRLRSTLLQHFESFSSAVRNSMMSTDEFFLLFDDSCPVGLDYSERETASADDNSLPPTKLTHCMLPTTSSSMNLIDSALSGRGNSVIPTDGEFMNRPYIEPRVQFCVDQYDRLLSEQLAAWHLARMRDLEPDQIQLDRFSVRWLTKAQNVFRCGLENLCASNKAPDSDPVKLSAVNCAASLGYSELLLGLIQWYLFSVVDELGQVPTSSAFSGHNQSTEAASFSAHCIEFLSFAPGLYAGFSLSPIAWAILNGHEMTAQLLALWNPADLDQPCFSSIHSDAISWTPEQFALALSLNGLKDCLQAIRTSPAFSNATDRLQQLFMYSDQQSSSSSDLHYRTNTSTEPSCMSFRSAEFGNSTSIFVRRGVSTLTSIPVFSKVCTTPVDHQDSRHPTDMTHSYRLHKLSSPSLLDRSHFLGTKQRRIPISCTPGADFNIRQNRINDNRGDDDGVDDDCDENRGDHTHNDCLDDMPFESILITSSPGPPLNWVPSSHRACAHRPNSRFSREPTTPSSMPGYPSSFDEQLSGCQDEPIQIGRTRACSTGSRRRAPNCSHLFTQPVFSAAPLYTSVTNLAKDDGSQQMICLADRIIEAMPSRIVNLHREESCDYSIPRVISPPNLSDSALGLSVCGAESTVTCPLIDSVLMRRLPSSSSVTRDMTGPHESSVLSRLRHHRSGAFRPCGSSVSLLDGGGTVCGTSGMPGPSRTINQTRYVSYRGLTFPSSSAKTSHRVKTALLSFHQPLYHISAVSNPTSALVDTDDADSDLSNPLDGPRHRASSSFLATSPSSAGCLRDDLRCGFGGFSSSGSAAHASGANTDNCQTANHVWQSEANFSAWNRCSSSSCTFSLGSPPPSAAEIAEHFNAPTTFMETDFSRLTLSDLEQKRLYEAAKVIQKCYRAYKQNKLSPQHLHHPNRHMDHHQQLNRVESMHTPLRLDVNGLDPSQTGISEPPTRTGADGVTGACSVTGETPMNTLSSDASKVPECWDHLVYTPVDDQSVGLEVEVETTPSNPICSVQDPSNLQNLPARELSMSAEVGGTATATDKTGLKTHCGPHDFVTRLNSSSSDDADKEIEAAVIIQSYYRRYKQYAYYKRLCQAALLIQTQYRCYVQQKKGATPSGTVTGSRLRRAKMSTSGLSNQRIRLVQRKPKAVTTPDSSSGFPDPYIIINNNLDLGSINPPECSNATALVVDPIFLCPLNPTTSTYPNPDYQTA</sequence>
<evidence type="ECO:0000313" key="6">
    <source>
        <dbReference type="EMBL" id="TPP55814.1"/>
    </source>
</evidence>
<comment type="subcellular location">
    <subcellularLocation>
        <location evidence="1">Nucleus</location>
    </subcellularLocation>
</comment>
<dbReference type="GO" id="GO:0003690">
    <property type="term" value="F:double-stranded DNA binding"/>
    <property type="evidence" value="ECO:0007669"/>
    <property type="project" value="TreeGrafter"/>
</dbReference>
<evidence type="ECO:0000256" key="4">
    <source>
        <dbReference type="SAM" id="MobiDB-lite"/>
    </source>
</evidence>